<dbReference type="GO" id="GO:0006633">
    <property type="term" value="P:fatty acid biosynthetic process"/>
    <property type="evidence" value="ECO:0007669"/>
    <property type="project" value="TreeGrafter"/>
</dbReference>
<dbReference type="PROSITE" id="PS52019">
    <property type="entry name" value="PKS_MFAS_DH"/>
    <property type="match status" value="1"/>
</dbReference>
<dbReference type="EMBL" id="JAAAIN010000147">
    <property type="protein sequence ID" value="KAG0319429.1"/>
    <property type="molecule type" value="Genomic_DNA"/>
</dbReference>
<organism evidence="7 8">
    <name type="scientific">Linnemannia gamsii</name>
    <dbReference type="NCBI Taxonomy" id="64522"/>
    <lineage>
        <taxon>Eukaryota</taxon>
        <taxon>Fungi</taxon>
        <taxon>Fungi incertae sedis</taxon>
        <taxon>Mucoromycota</taxon>
        <taxon>Mortierellomycotina</taxon>
        <taxon>Mortierellomycetes</taxon>
        <taxon>Mortierellales</taxon>
        <taxon>Mortierellaceae</taxon>
        <taxon>Linnemannia</taxon>
    </lineage>
</organism>
<dbReference type="PANTHER" id="PTHR43775">
    <property type="entry name" value="FATTY ACID SYNTHASE"/>
    <property type="match status" value="1"/>
</dbReference>
<keyword evidence="8" id="KW-1185">Reference proteome</keyword>
<dbReference type="GO" id="GO:0005737">
    <property type="term" value="C:cytoplasm"/>
    <property type="evidence" value="ECO:0007669"/>
    <property type="project" value="UniProtKB-SubCell"/>
</dbReference>
<evidence type="ECO:0000256" key="2">
    <source>
        <dbReference type="ARBA" id="ARBA00022450"/>
    </source>
</evidence>
<accession>A0A9P6RK94</accession>
<dbReference type="InterPro" id="IPR054514">
    <property type="entry name" value="RhiE-like_linker"/>
</dbReference>
<dbReference type="InterPro" id="IPR050091">
    <property type="entry name" value="PKS_NRPS_Biosynth_Enz"/>
</dbReference>
<keyword evidence="5" id="KW-0175">Coiled coil</keyword>
<dbReference type="OrthoDB" id="329835at2759"/>
<dbReference type="Gene3D" id="3.10.129.10">
    <property type="entry name" value="Hotdog Thioesterase"/>
    <property type="match status" value="1"/>
</dbReference>
<dbReference type="InterPro" id="IPR049552">
    <property type="entry name" value="PKS_DH_N"/>
</dbReference>
<evidence type="ECO:0000259" key="6">
    <source>
        <dbReference type="PROSITE" id="PS52019"/>
    </source>
</evidence>
<dbReference type="Pfam" id="PF00550">
    <property type="entry name" value="PP-binding"/>
    <property type="match status" value="1"/>
</dbReference>
<protein>
    <recommendedName>
        <fullName evidence="6">PKS/mFAS DH domain-containing protein</fullName>
    </recommendedName>
</protein>
<dbReference type="Gene3D" id="3.30.70.3290">
    <property type="match status" value="1"/>
</dbReference>
<evidence type="ECO:0000256" key="4">
    <source>
        <dbReference type="PROSITE-ProRule" id="PRU01363"/>
    </source>
</evidence>
<dbReference type="InterPro" id="IPR036736">
    <property type="entry name" value="ACP-like_sf"/>
</dbReference>
<proteinExistence type="predicted"/>
<feature type="domain" description="PKS/mFAS DH" evidence="6">
    <location>
        <begin position="191"/>
        <end position="405"/>
    </location>
</feature>
<gene>
    <name evidence="7" type="ORF">BGZ97_002174</name>
</gene>
<keyword evidence="2" id="KW-0596">Phosphopantetheine</keyword>
<reference evidence="7" key="1">
    <citation type="journal article" date="2020" name="Fungal Divers.">
        <title>Resolving the Mortierellaceae phylogeny through synthesis of multi-gene phylogenetics and phylogenomics.</title>
        <authorList>
            <person name="Vandepol N."/>
            <person name="Liber J."/>
            <person name="Desiro A."/>
            <person name="Na H."/>
            <person name="Kennedy M."/>
            <person name="Barry K."/>
            <person name="Grigoriev I.V."/>
            <person name="Miller A.N."/>
            <person name="O'Donnell K."/>
            <person name="Stajich J.E."/>
            <person name="Bonito G."/>
        </authorList>
    </citation>
    <scope>NUCLEOTIDE SEQUENCE</scope>
    <source>
        <strain evidence="7">NVP60</strain>
    </source>
</reference>
<dbReference type="GO" id="GO:0004312">
    <property type="term" value="F:fatty acid synthase activity"/>
    <property type="evidence" value="ECO:0007669"/>
    <property type="project" value="TreeGrafter"/>
</dbReference>
<dbReference type="SMART" id="SM00826">
    <property type="entry name" value="PKS_DH"/>
    <property type="match status" value="1"/>
</dbReference>
<dbReference type="Pfam" id="PF21089">
    <property type="entry name" value="PKS_DH_N"/>
    <property type="match status" value="1"/>
</dbReference>
<comment type="caution">
    <text evidence="7">The sequence shown here is derived from an EMBL/GenBank/DDBJ whole genome shotgun (WGS) entry which is preliminary data.</text>
</comment>
<dbReference type="InterPro" id="IPR020807">
    <property type="entry name" value="PKS_DH"/>
</dbReference>
<feature type="region of interest" description="N-terminal hotdog fold" evidence="4">
    <location>
        <begin position="191"/>
        <end position="321"/>
    </location>
</feature>
<dbReference type="SUPFAM" id="SSF47336">
    <property type="entry name" value="ACP-like"/>
    <property type="match status" value="1"/>
</dbReference>
<keyword evidence="3" id="KW-0597">Phosphoprotein</keyword>
<feature type="coiled-coil region" evidence="5">
    <location>
        <begin position="320"/>
        <end position="347"/>
    </location>
</feature>
<comment type="caution">
    <text evidence="4">Lacks conserved residue(s) required for the propagation of feature annotation.</text>
</comment>
<evidence type="ECO:0000256" key="1">
    <source>
        <dbReference type="ARBA" id="ARBA00004496"/>
    </source>
</evidence>
<evidence type="ECO:0000256" key="3">
    <source>
        <dbReference type="ARBA" id="ARBA00022553"/>
    </source>
</evidence>
<comment type="subcellular location">
    <subcellularLocation>
        <location evidence="1">Cytoplasm</location>
    </subcellularLocation>
</comment>
<evidence type="ECO:0000313" key="8">
    <source>
        <dbReference type="Proteomes" id="UP000823405"/>
    </source>
</evidence>
<dbReference type="InterPro" id="IPR009081">
    <property type="entry name" value="PP-bd_ACP"/>
</dbReference>
<evidence type="ECO:0000313" key="7">
    <source>
        <dbReference type="EMBL" id="KAG0319429.1"/>
    </source>
</evidence>
<evidence type="ECO:0000256" key="5">
    <source>
        <dbReference type="SAM" id="Coils"/>
    </source>
</evidence>
<dbReference type="Pfam" id="PF22336">
    <property type="entry name" value="RhiE-like_linker"/>
    <property type="match status" value="1"/>
</dbReference>
<sequence length="405" mass="44376">MGSLTRSARAGVAAPSGVPTVFSGPVVVVLSARNEEQLRNQVQQLLAYLGRQAEVSLADLAYTLQVGREALGVRLALLVSTVDGLLERLSGYTRNEAPQEDTYQGELKRSQEMMAVFRADEGMQKLIKAWATEGKLSKLAQLWVQGLEVEWEQLYGETKPHRISLPTYPFAKERYWVPRKVPPGGAERQLHPLVHRNTSSLSQQRFSMTLTGEEFFLCDHVVQGERVVPGAAQLEWVRAAVALASDNEESTAGLSVVLENVTWLRPLVVTQRQDVHIGLEAQEDSQIGFEIYGGSGDEVVVYSQGWAQLCEVGEDDSKTVAELAVAVDELQLQVEHALTELVSVQLKIARESLQRDTPLSEFGFDSITLTEFGNALHQNAGRLSGVGTPSGASVRVCGNRANPSR</sequence>
<dbReference type="AlphaFoldDB" id="A0A9P6RK94"/>
<feature type="region of interest" description="C-terminal hotdog fold" evidence="4">
    <location>
        <begin position="339"/>
        <end position="405"/>
    </location>
</feature>
<dbReference type="Gene3D" id="1.10.1200.10">
    <property type="entry name" value="ACP-like"/>
    <property type="match status" value="1"/>
</dbReference>
<dbReference type="GO" id="GO:0005886">
    <property type="term" value="C:plasma membrane"/>
    <property type="evidence" value="ECO:0007669"/>
    <property type="project" value="TreeGrafter"/>
</dbReference>
<dbReference type="PANTHER" id="PTHR43775:SF37">
    <property type="entry name" value="SI:DKEY-61P9.11"/>
    <property type="match status" value="1"/>
</dbReference>
<dbReference type="Proteomes" id="UP000823405">
    <property type="component" value="Unassembled WGS sequence"/>
</dbReference>
<dbReference type="InterPro" id="IPR049900">
    <property type="entry name" value="PKS_mFAS_DH"/>
</dbReference>
<name>A0A9P6RK94_9FUNG</name>